<feature type="compositionally biased region" description="Polar residues" evidence="7">
    <location>
        <begin position="1"/>
        <end position="10"/>
    </location>
</feature>
<protein>
    <recommendedName>
        <fullName evidence="12">Peptidase M16 N-terminal domain-containing protein</fullName>
    </recommendedName>
</protein>
<dbReference type="GO" id="GO:0005739">
    <property type="term" value="C:mitochondrion"/>
    <property type="evidence" value="ECO:0007669"/>
    <property type="project" value="TreeGrafter"/>
</dbReference>
<feature type="compositionally biased region" description="Basic and acidic residues" evidence="7">
    <location>
        <begin position="534"/>
        <end position="549"/>
    </location>
</feature>
<dbReference type="GeneID" id="19275856"/>
<evidence type="ECO:0000256" key="1">
    <source>
        <dbReference type="ARBA" id="ARBA00007261"/>
    </source>
</evidence>
<feature type="region of interest" description="Disordered" evidence="7">
    <location>
        <begin position="351"/>
        <end position="379"/>
    </location>
</feature>
<organism evidence="10 11">
    <name type="scientific">Pestalotiopsis fici (strain W106-1 / CGMCC3.15140)</name>
    <dbReference type="NCBI Taxonomy" id="1229662"/>
    <lineage>
        <taxon>Eukaryota</taxon>
        <taxon>Fungi</taxon>
        <taxon>Dikarya</taxon>
        <taxon>Ascomycota</taxon>
        <taxon>Pezizomycotina</taxon>
        <taxon>Sordariomycetes</taxon>
        <taxon>Xylariomycetidae</taxon>
        <taxon>Amphisphaeriales</taxon>
        <taxon>Sporocadaceae</taxon>
        <taxon>Pestalotiopsis</taxon>
    </lineage>
</organism>
<reference evidence="11" key="1">
    <citation type="journal article" date="2015" name="BMC Genomics">
        <title>Genomic and transcriptomic analysis of the endophytic fungus Pestalotiopsis fici reveals its lifestyle and high potential for synthesis of natural products.</title>
        <authorList>
            <person name="Wang X."/>
            <person name="Zhang X."/>
            <person name="Liu L."/>
            <person name="Xiang M."/>
            <person name="Wang W."/>
            <person name="Sun X."/>
            <person name="Che Y."/>
            <person name="Guo L."/>
            <person name="Liu G."/>
            <person name="Guo L."/>
            <person name="Wang C."/>
            <person name="Yin W.B."/>
            <person name="Stadler M."/>
            <person name="Zhang X."/>
            <person name="Liu X."/>
        </authorList>
    </citation>
    <scope>NUCLEOTIDE SEQUENCE [LARGE SCALE GENOMIC DNA]</scope>
    <source>
        <strain evidence="11">W106-1 / CGMCC3.15140</strain>
    </source>
</reference>
<dbReference type="GO" id="GO:0005829">
    <property type="term" value="C:cytosol"/>
    <property type="evidence" value="ECO:0007669"/>
    <property type="project" value="TreeGrafter"/>
</dbReference>
<feature type="region of interest" description="Disordered" evidence="7">
    <location>
        <begin position="534"/>
        <end position="593"/>
    </location>
</feature>
<evidence type="ECO:0000313" key="10">
    <source>
        <dbReference type="EMBL" id="ETS76969.1"/>
    </source>
</evidence>
<dbReference type="EMBL" id="KI912116">
    <property type="protein sequence ID" value="ETS76969.1"/>
    <property type="molecule type" value="Genomic_DNA"/>
</dbReference>
<evidence type="ECO:0000256" key="7">
    <source>
        <dbReference type="SAM" id="MobiDB-lite"/>
    </source>
</evidence>
<dbReference type="GO" id="GO:0046872">
    <property type="term" value="F:metal ion binding"/>
    <property type="evidence" value="ECO:0007669"/>
    <property type="project" value="UniProtKB-KW"/>
</dbReference>
<dbReference type="InterPro" id="IPR011765">
    <property type="entry name" value="Pept_M16_N"/>
</dbReference>
<name>W3WT22_PESFW</name>
<dbReference type="MEROPS" id="M16.008"/>
<keyword evidence="3" id="KW-0479">Metal-binding</keyword>
<dbReference type="GO" id="GO:0004222">
    <property type="term" value="F:metalloendopeptidase activity"/>
    <property type="evidence" value="ECO:0007669"/>
    <property type="project" value="TreeGrafter"/>
</dbReference>
<evidence type="ECO:0000256" key="5">
    <source>
        <dbReference type="ARBA" id="ARBA00022833"/>
    </source>
</evidence>
<evidence type="ECO:0000313" key="11">
    <source>
        <dbReference type="Proteomes" id="UP000030651"/>
    </source>
</evidence>
<dbReference type="Pfam" id="PF00675">
    <property type="entry name" value="Peptidase_M16"/>
    <property type="match status" value="1"/>
</dbReference>
<dbReference type="InterPro" id="IPR011249">
    <property type="entry name" value="Metalloenz_LuxS/M16"/>
</dbReference>
<keyword evidence="11" id="KW-1185">Reference proteome</keyword>
<dbReference type="Pfam" id="PF05193">
    <property type="entry name" value="Peptidase_M16_C"/>
    <property type="match status" value="1"/>
</dbReference>
<dbReference type="HOGENOM" id="CLU_460114_0_0_1"/>
<feature type="domain" description="Peptidase M16 C-terminal" evidence="9">
    <location>
        <begin position="244"/>
        <end position="290"/>
    </location>
</feature>
<feature type="domain" description="Peptidase M16 N-terminal" evidence="8">
    <location>
        <begin position="66"/>
        <end position="215"/>
    </location>
</feature>
<dbReference type="InterPro" id="IPR050626">
    <property type="entry name" value="Peptidase_M16"/>
</dbReference>
<evidence type="ECO:0000256" key="6">
    <source>
        <dbReference type="ARBA" id="ARBA00023049"/>
    </source>
</evidence>
<dbReference type="PANTHER" id="PTHR43690">
    <property type="entry name" value="NARDILYSIN"/>
    <property type="match status" value="1"/>
</dbReference>
<proteinExistence type="inferred from homology"/>
<dbReference type="SUPFAM" id="SSF63411">
    <property type="entry name" value="LuxS/MPP-like metallohydrolase"/>
    <property type="match status" value="1"/>
</dbReference>
<dbReference type="GO" id="GO:0051603">
    <property type="term" value="P:proteolysis involved in protein catabolic process"/>
    <property type="evidence" value="ECO:0007669"/>
    <property type="project" value="TreeGrafter"/>
</dbReference>
<comment type="similarity">
    <text evidence="1">Belongs to the peptidase M16 family.</text>
</comment>
<evidence type="ECO:0008006" key="12">
    <source>
        <dbReference type="Google" id="ProtNLM"/>
    </source>
</evidence>
<feature type="compositionally biased region" description="Basic and acidic residues" evidence="7">
    <location>
        <begin position="557"/>
        <end position="568"/>
    </location>
</feature>
<feature type="compositionally biased region" description="Polar residues" evidence="7">
    <location>
        <begin position="573"/>
        <end position="584"/>
    </location>
</feature>
<feature type="compositionally biased region" description="Polar residues" evidence="7">
    <location>
        <begin position="23"/>
        <end position="35"/>
    </location>
</feature>
<keyword evidence="4" id="KW-0378">Hydrolase</keyword>
<dbReference type="InParanoid" id="W3WT22"/>
<dbReference type="KEGG" id="pfy:PFICI_10843"/>
<dbReference type="eggNOG" id="KOG0959">
    <property type="taxonomic scope" value="Eukaryota"/>
</dbReference>
<keyword evidence="2" id="KW-0645">Protease</keyword>
<dbReference type="RefSeq" id="XP_007837615.1">
    <property type="nucleotide sequence ID" value="XM_007839424.1"/>
</dbReference>
<evidence type="ECO:0000259" key="9">
    <source>
        <dbReference type="Pfam" id="PF05193"/>
    </source>
</evidence>
<evidence type="ECO:0000256" key="2">
    <source>
        <dbReference type="ARBA" id="ARBA00022670"/>
    </source>
</evidence>
<dbReference type="InterPro" id="IPR007863">
    <property type="entry name" value="Peptidase_M16_C"/>
</dbReference>
<accession>W3WT22</accession>
<gene>
    <name evidence="10" type="ORF">PFICI_10843</name>
</gene>
<dbReference type="Gene3D" id="3.30.830.10">
    <property type="entry name" value="Metalloenzyme, LuxS/M16 peptidase-like"/>
    <property type="match status" value="1"/>
</dbReference>
<evidence type="ECO:0000256" key="3">
    <source>
        <dbReference type="ARBA" id="ARBA00022723"/>
    </source>
</evidence>
<feature type="region of interest" description="Disordered" evidence="7">
    <location>
        <begin position="1"/>
        <end position="45"/>
    </location>
</feature>
<feature type="compositionally biased region" description="Basic residues" evidence="7">
    <location>
        <begin position="367"/>
        <end position="378"/>
    </location>
</feature>
<evidence type="ECO:0000256" key="4">
    <source>
        <dbReference type="ARBA" id="ARBA00022801"/>
    </source>
</evidence>
<dbReference type="FunFam" id="3.30.830.10:FF:000004">
    <property type="entry name" value="Putative insulin-degrading enzyme"/>
    <property type="match status" value="1"/>
</dbReference>
<dbReference type="AlphaFoldDB" id="W3WT22"/>
<dbReference type="OrthoDB" id="5425834at2759"/>
<keyword evidence="6" id="KW-0482">Metalloprotease</keyword>
<keyword evidence="5" id="KW-0862">Zinc</keyword>
<sequence>MSSVASSNKTPRGVKPAFVPSGTDAQSTPIRNKQPSVERVTDRLETPSLDDRSYRVIRLSNQLEALLVHDAETDKASAALDVNVGSFGDEDDMPGMAQAVEHLLFMGTKKYPTENAYNQYLSAHSGYSNAYTGGTSTNYFFELNAKPTDDAQISDNNNSPLYGALDRFAQFFIEPLCLSSTLDRELNAVDSENKKNLQSDQWRLNQLSKSLSNPKDPYCHFSTGNYEVPKTFPESRGIDVQANFIEFHKKHYSANRMTLCVLGREPLDLLEQWIVEFFSAVPDKRLPSNRWEPEKLYSKEFLGIQSFDKPAMDYREPSFFPFLDKEFLYESQPSRRYMHNSRIPEDLYLNSLGQEDDSDDPEMTRVTQRRHRRGRGARKNNAYWKQINSEVNTNPFDGRELLFDDGNGSLKAPRMANLDTQLKISKHKGDDLVMSSHCAKELGLLGRISSDFEDPCLRSISGHSTAVKGILRNVQFRLKGGSVTFRRDFWVSDSINDIVDVMIGANFIKDHFKLLFERVKECVSTFATWFSKKRETPEQKAEREERERQQQIQILENETKRLREESEMYKQSGRANDGSQQGGSQRAPLAGRS</sequence>
<evidence type="ECO:0000259" key="8">
    <source>
        <dbReference type="Pfam" id="PF00675"/>
    </source>
</evidence>
<dbReference type="PANTHER" id="PTHR43690:SF18">
    <property type="entry name" value="INSULIN-DEGRADING ENZYME-RELATED"/>
    <property type="match status" value="1"/>
</dbReference>
<dbReference type="STRING" id="1229662.W3WT22"/>
<dbReference type="GO" id="GO:0043171">
    <property type="term" value="P:peptide catabolic process"/>
    <property type="evidence" value="ECO:0007669"/>
    <property type="project" value="TreeGrafter"/>
</dbReference>
<dbReference type="Proteomes" id="UP000030651">
    <property type="component" value="Unassembled WGS sequence"/>
</dbReference>